<dbReference type="EMBL" id="JAUKNN010000052">
    <property type="protein sequence ID" value="MDN8671088.1"/>
    <property type="molecule type" value="Genomic_DNA"/>
</dbReference>
<dbReference type="RefSeq" id="WP_301870135.1">
    <property type="nucleotide sequence ID" value="NZ_JAUKNN010000052.1"/>
</dbReference>
<organism evidence="1 2">
    <name type="scientific">Stenotrophomonas indicatrix</name>
    <dbReference type="NCBI Taxonomy" id="2045451"/>
    <lineage>
        <taxon>Bacteria</taxon>
        <taxon>Pseudomonadati</taxon>
        <taxon>Pseudomonadota</taxon>
        <taxon>Gammaproteobacteria</taxon>
        <taxon>Lysobacterales</taxon>
        <taxon>Lysobacteraceae</taxon>
        <taxon>Stenotrophomonas</taxon>
    </lineage>
</organism>
<evidence type="ECO:0000313" key="2">
    <source>
        <dbReference type="Proteomes" id="UP001174315"/>
    </source>
</evidence>
<gene>
    <name evidence="1" type="ORF">Q0S36_17210</name>
</gene>
<keyword evidence="2" id="KW-1185">Reference proteome</keyword>
<proteinExistence type="predicted"/>
<dbReference type="InterPro" id="IPR027417">
    <property type="entry name" value="P-loop_NTPase"/>
</dbReference>
<evidence type="ECO:0000313" key="1">
    <source>
        <dbReference type="EMBL" id="MDN8671088.1"/>
    </source>
</evidence>
<dbReference type="Gene3D" id="3.40.50.300">
    <property type="entry name" value="P-loop containing nucleotide triphosphate hydrolases"/>
    <property type="match status" value="1"/>
</dbReference>
<protein>
    <recommendedName>
        <fullName evidence="3">Restriction endonuclease</fullName>
    </recommendedName>
</protein>
<dbReference type="SUPFAM" id="SSF52540">
    <property type="entry name" value="P-loop containing nucleoside triphosphate hydrolases"/>
    <property type="match status" value="1"/>
</dbReference>
<reference evidence="1" key="1">
    <citation type="submission" date="2023-07" db="EMBL/GenBank/DDBJ databases">
        <title>Stenotrophomonas isolates from soil.</title>
        <authorList>
            <person name="Sharma V."/>
            <person name="Zur-Pinska J."/>
            <person name="Hay A.G."/>
        </authorList>
    </citation>
    <scope>NUCLEOTIDE SEQUENCE</scope>
    <source>
        <strain evidence="1">C2</strain>
    </source>
</reference>
<accession>A0ABT8QIL9</accession>
<comment type="caution">
    <text evidence="1">The sequence shown here is derived from an EMBL/GenBank/DDBJ whole genome shotgun (WGS) entry which is preliminary data.</text>
</comment>
<evidence type="ECO:0008006" key="3">
    <source>
        <dbReference type="Google" id="ProtNLM"/>
    </source>
</evidence>
<name>A0ABT8QIL9_9GAMM</name>
<dbReference type="Proteomes" id="UP001174315">
    <property type="component" value="Unassembled WGS sequence"/>
</dbReference>
<sequence length="757" mass="83445">MAFDLIDDAGLREASASALELHRNGHSLDSWISRVADWLTHVEAADHDTFVGRDFQHQLWEVQTIAATGQGHIDVSAVIADKAIAEKLWSLKQAKLPDSLSERIAWLGAAWEEVSALVVALTIRKPRLKQYRVFASLWPQHFTTVAHYQKLKSLGRALGLSIGSDHRTELHQRILQRLDDAGVAFRSRGERMTLPWVLYVHYVQENGSEATELPSESAGDLRLNPLPAGRRRRGMLAINGSVASVLAMLEFAKGGRKRADFLEHIRSVNPKLATNSLGTNLNALIAEWGALRSSGDDLFLTPRGEAFLESGETEEVSDWLLTQILGFDNLLYVLNQAPLPQKQAISRLQKVNPGWTSNYAPTALINWIKGIELAELDAGKVLHLTQRGREWASRIHWIPGELPPVVKDAGESRTDTPAEEIEDLWSNLPTLSEIRAAFPADLVFDASLIAQLHAGLWNRRHPRRHFAVLTGLSGAGKTQLALGYAKALWAGETDLDPGQHGYHIVAVQPGWHDPSSLLGYVNPIDTDVYMRTGFLEFLLRAIADPDRPYVVLLDEMNLSHPEQYLAPLLSAMESGDAVELHAVGDEVGDVPGYIDYPSNLVIIGTVNMDETTHGLSDKVLDRSAVIEFWDINVDDYPGWTSSVLGAGALAQVKAVLSALMTPLRAVRLHFGWRTIADVLGYVEAGVEGGALTAAEALDHSVYAKILPKLRGEDTKRLRDAFDAVAGVLESHSLSRSAKKARELCADLREQGSARFWR</sequence>